<gene>
    <name evidence="2" type="ORF">JK386_04640</name>
</gene>
<dbReference type="EMBL" id="JAERTX010000004">
    <property type="protein sequence ID" value="MBM9459179.1"/>
    <property type="molecule type" value="Genomic_DNA"/>
</dbReference>
<keyword evidence="1" id="KW-0812">Transmembrane</keyword>
<keyword evidence="1" id="KW-0472">Membrane</keyword>
<sequence length="51" mass="5811">MYALLWRILPGSRPWKAVQLLVLLAAVLWLLMYVVFPAIEPHLPLDEVVVG</sequence>
<feature type="transmembrane region" description="Helical" evidence="1">
    <location>
        <begin position="20"/>
        <end position="39"/>
    </location>
</feature>
<reference evidence="2" key="1">
    <citation type="submission" date="2021-01" db="EMBL/GenBank/DDBJ databases">
        <title>Novel species in genus Nocardioides.</title>
        <authorList>
            <person name="Zhang G."/>
        </authorList>
    </citation>
    <scope>NUCLEOTIDE SEQUENCE</scope>
    <source>
        <strain evidence="2">Zg-536</strain>
    </source>
</reference>
<organism evidence="2 3">
    <name type="scientific">Nocardioides faecalis</name>
    <dbReference type="NCBI Taxonomy" id="2803858"/>
    <lineage>
        <taxon>Bacteria</taxon>
        <taxon>Bacillati</taxon>
        <taxon>Actinomycetota</taxon>
        <taxon>Actinomycetes</taxon>
        <taxon>Propionibacteriales</taxon>
        <taxon>Nocardioidaceae</taxon>
        <taxon>Nocardioides</taxon>
    </lineage>
</organism>
<evidence type="ECO:0000313" key="3">
    <source>
        <dbReference type="Proteomes" id="UP000663791"/>
    </source>
</evidence>
<dbReference type="RefSeq" id="WP_205290500.1">
    <property type="nucleotide sequence ID" value="NZ_CP074406.1"/>
</dbReference>
<protein>
    <submittedName>
        <fullName evidence="2">Uncharacterized protein</fullName>
    </submittedName>
</protein>
<comment type="caution">
    <text evidence="2">The sequence shown here is derived from an EMBL/GenBank/DDBJ whole genome shotgun (WGS) entry which is preliminary data.</text>
</comment>
<dbReference type="Proteomes" id="UP000663791">
    <property type="component" value="Unassembled WGS sequence"/>
</dbReference>
<dbReference type="AlphaFoldDB" id="A0A938Y4P6"/>
<evidence type="ECO:0000256" key="1">
    <source>
        <dbReference type="SAM" id="Phobius"/>
    </source>
</evidence>
<accession>A0A938Y4P6</accession>
<keyword evidence="1" id="KW-1133">Transmembrane helix</keyword>
<evidence type="ECO:0000313" key="2">
    <source>
        <dbReference type="EMBL" id="MBM9459179.1"/>
    </source>
</evidence>
<proteinExistence type="predicted"/>
<keyword evidence="3" id="KW-1185">Reference proteome</keyword>
<name>A0A938Y4P6_9ACTN</name>